<gene>
    <name evidence="8" type="ORF">FHR99_002363</name>
</gene>
<dbReference type="PANTHER" id="PTHR43806">
    <property type="entry name" value="PEPTIDASE S8"/>
    <property type="match status" value="1"/>
</dbReference>
<dbReference type="PRINTS" id="PR00723">
    <property type="entry name" value="SUBTILISIN"/>
</dbReference>
<dbReference type="PROSITE" id="PS50093">
    <property type="entry name" value="PKD"/>
    <property type="match status" value="1"/>
</dbReference>
<dbReference type="InterPro" id="IPR022409">
    <property type="entry name" value="PKD/Chitinase_dom"/>
</dbReference>
<dbReference type="InterPro" id="IPR015500">
    <property type="entry name" value="Peptidase_S8_subtilisin-rel"/>
</dbReference>
<name>A0A7W4W5Z3_9GAMM</name>
<feature type="active site" description="Charge relay system" evidence="5">
    <location>
        <position position="165"/>
    </location>
</feature>
<reference evidence="8 9" key="1">
    <citation type="submission" date="2020-08" db="EMBL/GenBank/DDBJ databases">
        <title>Genomic Encyclopedia of Type Strains, Phase III (KMG-III): the genomes of soil and plant-associated and newly described type strains.</title>
        <authorList>
            <person name="Whitman W."/>
        </authorList>
    </citation>
    <scope>NUCLEOTIDE SEQUENCE [LARGE SCALE GENOMIC DNA]</scope>
    <source>
        <strain evidence="8 9">CECT 8654</strain>
    </source>
</reference>
<dbReference type="PANTHER" id="PTHR43806:SF11">
    <property type="entry name" value="CEREVISIN-RELATED"/>
    <property type="match status" value="1"/>
</dbReference>
<dbReference type="InterPro" id="IPR000601">
    <property type="entry name" value="PKD_dom"/>
</dbReference>
<dbReference type="SUPFAM" id="SSF54897">
    <property type="entry name" value="Protease propeptides/inhibitors"/>
    <property type="match status" value="1"/>
</dbReference>
<sequence length="610" mass="62440">MKKIVFPLVCVSLLAGCQSESDDAAAEAVNTAPESVLETATSQVARVGEAVDGRYIVVLNKLDVLGLSDLTEQINTLATSYGFSVDTIYEHALTGFVAEMTTDIAALLAQNPLVNYIEQDRIVGATTVQANATWGLDRVDQPSLPLDGNYSYAANGNGVHAYIIDTGIRGTHSEFSGRMGAGFNTVGGGGFLGIGGSGADPDDTGDCNGHGTHVAGTVGGTVYGVAKNVTLYPVRVLDCNGSGLNSGVISGVEWVMSNHQKPAVANMSLGGGNSTALDNAVRSAINAGVTFVVAAGNDNADACNGSPNRVAEALTVGSTTSSDGRSSFSNKGTCVDVFAPGSSIRSAGINNDSSTATMSGTSMAAPHVAGIAALYLNANPQAQPGEVFTAVLNASAAGQLSGLGAGSPNLLAQNTVAGEGVDLPPVARMSVDCTELVCQFDATASADDNGVSSYVWDFGDGASSVAAQVSHTYAAAGSYTVSLQVLDAAGQSDTQTQTIAVTEASAGPCTDCTYQGGTLNNGQVVYIPAQGFSSNGGRFQAWLEGPANADFDIRLERYSCSLFCGWSSVARSESNSSSEQIDYNGGSGNYRWRVSSYSGSGDYDFWYSNP</sequence>
<dbReference type="InterPro" id="IPR000209">
    <property type="entry name" value="Peptidase_S8/S53_dom"/>
</dbReference>
<dbReference type="SMART" id="SM00089">
    <property type="entry name" value="PKD"/>
    <property type="match status" value="1"/>
</dbReference>
<comment type="caution">
    <text evidence="8">The sequence shown here is derived from an EMBL/GenBank/DDBJ whole genome shotgun (WGS) entry which is preliminary data.</text>
</comment>
<dbReference type="PROSITE" id="PS51257">
    <property type="entry name" value="PROKAR_LIPOPROTEIN"/>
    <property type="match status" value="1"/>
</dbReference>
<evidence type="ECO:0000256" key="3">
    <source>
        <dbReference type="ARBA" id="ARBA00022801"/>
    </source>
</evidence>
<accession>A0A7W4W5Z3</accession>
<dbReference type="InterPro" id="IPR010259">
    <property type="entry name" value="S8pro/Inhibitor_I9"/>
</dbReference>
<feature type="domain" description="PKD" evidence="7">
    <location>
        <begin position="440"/>
        <end position="508"/>
    </location>
</feature>
<dbReference type="EMBL" id="JACHWY010000002">
    <property type="protein sequence ID" value="MBB3048097.1"/>
    <property type="molecule type" value="Genomic_DNA"/>
</dbReference>
<dbReference type="SUPFAM" id="SSF52743">
    <property type="entry name" value="Subtilisin-like"/>
    <property type="match status" value="1"/>
</dbReference>
<dbReference type="GO" id="GO:0005615">
    <property type="term" value="C:extracellular space"/>
    <property type="evidence" value="ECO:0007669"/>
    <property type="project" value="TreeGrafter"/>
</dbReference>
<organism evidence="8 9">
    <name type="scientific">Litorivivens lipolytica</name>
    <dbReference type="NCBI Taxonomy" id="1524264"/>
    <lineage>
        <taxon>Bacteria</taxon>
        <taxon>Pseudomonadati</taxon>
        <taxon>Pseudomonadota</taxon>
        <taxon>Gammaproteobacteria</taxon>
        <taxon>Litorivivens</taxon>
    </lineage>
</organism>
<evidence type="ECO:0000256" key="6">
    <source>
        <dbReference type="RuleBase" id="RU003355"/>
    </source>
</evidence>
<evidence type="ECO:0000256" key="5">
    <source>
        <dbReference type="PROSITE-ProRule" id="PRU01240"/>
    </source>
</evidence>
<dbReference type="Pfam" id="PF00082">
    <property type="entry name" value="Peptidase_S8"/>
    <property type="match status" value="1"/>
</dbReference>
<dbReference type="SUPFAM" id="SSF49299">
    <property type="entry name" value="PKD domain"/>
    <property type="match status" value="1"/>
</dbReference>
<evidence type="ECO:0000313" key="8">
    <source>
        <dbReference type="EMBL" id="MBB3048097.1"/>
    </source>
</evidence>
<dbReference type="InterPro" id="IPR013783">
    <property type="entry name" value="Ig-like_fold"/>
</dbReference>
<dbReference type="InterPro" id="IPR023827">
    <property type="entry name" value="Peptidase_S8_Asp-AS"/>
</dbReference>
<dbReference type="InterPro" id="IPR023828">
    <property type="entry name" value="Peptidase_S8_Ser-AS"/>
</dbReference>
<dbReference type="Proteomes" id="UP000537130">
    <property type="component" value="Unassembled WGS sequence"/>
</dbReference>
<evidence type="ECO:0000259" key="7">
    <source>
        <dbReference type="PROSITE" id="PS50093"/>
    </source>
</evidence>
<evidence type="ECO:0000256" key="4">
    <source>
        <dbReference type="ARBA" id="ARBA00022825"/>
    </source>
</evidence>
<keyword evidence="9" id="KW-1185">Reference proteome</keyword>
<dbReference type="Gene3D" id="3.30.70.80">
    <property type="entry name" value="Peptidase S8 propeptide/proteinase inhibitor I9"/>
    <property type="match status" value="1"/>
</dbReference>
<proteinExistence type="inferred from homology"/>
<feature type="active site" description="Charge relay system" evidence="5">
    <location>
        <position position="362"/>
    </location>
</feature>
<dbReference type="InterPro" id="IPR036852">
    <property type="entry name" value="Peptidase_S8/S53_dom_sf"/>
</dbReference>
<dbReference type="CDD" id="cd00146">
    <property type="entry name" value="PKD"/>
    <property type="match status" value="1"/>
</dbReference>
<comment type="similarity">
    <text evidence="1 5 6">Belongs to the peptidase S8 family.</text>
</comment>
<dbReference type="GO" id="GO:0004252">
    <property type="term" value="F:serine-type endopeptidase activity"/>
    <property type="evidence" value="ECO:0007669"/>
    <property type="project" value="UniProtKB-UniRule"/>
</dbReference>
<dbReference type="PROSITE" id="PS00136">
    <property type="entry name" value="SUBTILASE_ASP"/>
    <property type="match status" value="1"/>
</dbReference>
<keyword evidence="4 5" id="KW-0720">Serine protease</keyword>
<keyword evidence="3 5" id="KW-0378">Hydrolase</keyword>
<dbReference type="PROSITE" id="PS51892">
    <property type="entry name" value="SUBTILASE"/>
    <property type="match status" value="1"/>
</dbReference>
<dbReference type="PROSITE" id="PS00138">
    <property type="entry name" value="SUBTILASE_SER"/>
    <property type="match status" value="1"/>
</dbReference>
<dbReference type="Pfam" id="PF18911">
    <property type="entry name" value="PKD_4"/>
    <property type="match status" value="1"/>
</dbReference>
<dbReference type="GO" id="GO:0006508">
    <property type="term" value="P:proteolysis"/>
    <property type="evidence" value="ECO:0007669"/>
    <property type="project" value="UniProtKB-KW"/>
</dbReference>
<dbReference type="Gene3D" id="2.60.120.380">
    <property type="match status" value="1"/>
</dbReference>
<dbReference type="Pfam" id="PF05922">
    <property type="entry name" value="Inhibitor_I9"/>
    <property type="match status" value="1"/>
</dbReference>
<dbReference type="InterPro" id="IPR034193">
    <property type="entry name" value="PCSK9_ProteinaseK-like"/>
</dbReference>
<dbReference type="Gene3D" id="2.60.40.10">
    <property type="entry name" value="Immunoglobulins"/>
    <property type="match status" value="1"/>
</dbReference>
<dbReference type="EC" id="3.4.21.-" evidence="8"/>
<evidence type="ECO:0000256" key="2">
    <source>
        <dbReference type="ARBA" id="ARBA00022670"/>
    </source>
</evidence>
<dbReference type="Gene3D" id="3.40.50.200">
    <property type="entry name" value="Peptidase S8/S53 domain"/>
    <property type="match status" value="1"/>
</dbReference>
<feature type="active site" description="Charge relay system" evidence="5">
    <location>
        <position position="210"/>
    </location>
</feature>
<evidence type="ECO:0000256" key="1">
    <source>
        <dbReference type="ARBA" id="ARBA00011073"/>
    </source>
</evidence>
<dbReference type="FunFam" id="3.40.50.200:FF:000014">
    <property type="entry name" value="Proteinase K"/>
    <property type="match status" value="1"/>
</dbReference>
<dbReference type="InterPro" id="IPR050131">
    <property type="entry name" value="Peptidase_S8_subtilisin-like"/>
</dbReference>
<dbReference type="PROSITE" id="PS00137">
    <property type="entry name" value="SUBTILASE_HIS"/>
    <property type="match status" value="1"/>
</dbReference>
<keyword evidence="2 5" id="KW-0645">Protease</keyword>
<dbReference type="RefSeq" id="WP_183410862.1">
    <property type="nucleotide sequence ID" value="NZ_JACHWY010000002.1"/>
</dbReference>
<dbReference type="InterPro" id="IPR022398">
    <property type="entry name" value="Peptidase_S8_His-AS"/>
</dbReference>
<dbReference type="CDD" id="cd04077">
    <property type="entry name" value="Peptidases_S8_PCSK9_ProteinaseK_like"/>
    <property type="match status" value="1"/>
</dbReference>
<protein>
    <submittedName>
        <fullName evidence="8">Serine protease</fullName>
        <ecNumber evidence="8">3.4.21.-</ecNumber>
    </submittedName>
</protein>
<dbReference type="AlphaFoldDB" id="A0A7W4W5Z3"/>
<dbReference type="InterPro" id="IPR037045">
    <property type="entry name" value="S8pro/Inhibitor_I9_sf"/>
</dbReference>
<dbReference type="InterPro" id="IPR035986">
    <property type="entry name" value="PKD_dom_sf"/>
</dbReference>
<evidence type="ECO:0000313" key="9">
    <source>
        <dbReference type="Proteomes" id="UP000537130"/>
    </source>
</evidence>